<dbReference type="EMBL" id="JADAKE010000005">
    <property type="protein sequence ID" value="MBF8807391.1"/>
    <property type="molecule type" value="Genomic_DNA"/>
</dbReference>
<comment type="caution">
    <text evidence="2">The sequence shown here is derived from an EMBL/GenBank/DDBJ whole genome shotgun (WGS) entry which is preliminary data.</text>
</comment>
<keyword evidence="3" id="KW-1185">Reference proteome</keyword>
<protein>
    <submittedName>
        <fullName evidence="2">Helix-turn-helix domain-containing protein</fullName>
    </submittedName>
</protein>
<feature type="domain" description="Mga helix-turn-helix" evidence="1">
    <location>
        <begin position="73"/>
        <end position="157"/>
    </location>
</feature>
<gene>
    <name evidence="2" type="ORF">IC227_01970</name>
</gene>
<evidence type="ECO:0000313" key="2">
    <source>
        <dbReference type="EMBL" id="MBF8807391.1"/>
    </source>
</evidence>
<evidence type="ECO:0000313" key="3">
    <source>
        <dbReference type="Proteomes" id="UP000637757"/>
    </source>
</evidence>
<accession>A0A931FC24</accession>
<organism evidence="2 3">
    <name type="scientific">Enterococcus lacertideformus</name>
    <dbReference type="NCBI Taxonomy" id="2771493"/>
    <lineage>
        <taxon>Bacteria</taxon>
        <taxon>Bacillati</taxon>
        <taxon>Bacillota</taxon>
        <taxon>Bacilli</taxon>
        <taxon>Lactobacillales</taxon>
        <taxon>Enterococcaceae</taxon>
        <taxon>Enterococcus</taxon>
    </lineage>
</organism>
<dbReference type="Proteomes" id="UP000637757">
    <property type="component" value="Unassembled WGS sequence"/>
</dbReference>
<dbReference type="Pfam" id="PF05043">
    <property type="entry name" value="Mga"/>
    <property type="match status" value="1"/>
</dbReference>
<sequence>MLDSYIENNINRKVKLLNTLLDYPKINFKKISDLLDIKINLIKKLINEINLELTNVLTITCTKQNIITKIPKNRSKLQLFHAIYEKSDVLHCIKYLLVEKEKSVSFLEYASENFTSVSNAYRYRKKCIYFLCSIGLKEEKNAVVGPEYRIRYLIALLHYKYGVNLYEIDDQSKKCIRTFVNSTNKVISKEVIEVMEEEYGFFEYLVFLSWKRTQYELNLPVSTEFDSLKKKLNFEKLKNSAKLIEQGMSIEFNESDYEYLFLVYCSTNNCLFADNWTPHDVTKTYNHFLFNNDKYIRLIDLFTERFGEKLVQNETFKLIIVCFLRKFIFNLQCIIPDNNFFVDKEANLNQKNCCIIMFSTIDKWRKDIKMSYPVDDKHVIYLSIQIEKIIRQFIEPVELILIADSLADLQILTSILRKEMATSIVITEFLIGVHDFNDLKLKKSSIFVLNKRFLRVVREMELDKSNRIAEVSIDFSVHQIEKLRKIISQYEENKFTEYMCR</sequence>
<evidence type="ECO:0000259" key="1">
    <source>
        <dbReference type="Pfam" id="PF05043"/>
    </source>
</evidence>
<dbReference type="InterPro" id="IPR007737">
    <property type="entry name" value="Mga_HTH"/>
</dbReference>
<name>A0A931FC24_9ENTE</name>
<proteinExistence type="predicted"/>
<reference evidence="2" key="1">
    <citation type="submission" date="2020-09" db="EMBL/GenBank/DDBJ databases">
        <title>Genomic insights into the novelty and pathogenicity of a unique biofilm-forming Enterococcus sp. bacteria (Enterococcus lacertideformus) identified in reptiles.</title>
        <authorList>
            <person name="Agius J.E."/>
            <person name="Phalen D.N."/>
            <person name="Rose K."/>
            <person name="Eden J.-S."/>
        </authorList>
    </citation>
    <scope>NUCLEOTIDE SEQUENCE</scope>
    <source>
        <strain evidence="2">PHRS 0518</strain>
    </source>
</reference>
<dbReference type="AlphaFoldDB" id="A0A931FC24"/>